<reference evidence="1 2" key="1">
    <citation type="submission" date="2019-04" db="EMBL/GenBank/DDBJ databases">
        <title>An improved genome assembly and genetic linkage map for asparagus bean, Vigna unguiculata ssp. sesquipedialis.</title>
        <authorList>
            <person name="Xia Q."/>
            <person name="Zhang R."/>
            <person name="Dong Y."/>
        </authorList>
    </citation>
    <scope>NUCLEOTIDE SEQUENCE [LARGE SCALE GENOMIC DNA]</scope>
    <source>
        <tissue evidence="1">Leaf</tissue>
    </source>
</reference>
<gene>
    <name evidence="1" type="ORF">DEO72_LG6g863</name>
</gene>
<keyword evidence="2" id="KW-1185">Reference proteome</keyword>
<sequence length="64" mass="7571">MTTIYFAFIIMSTVKDVYKRQEYGSGARMRMIYFAFIIMSTVKDVYKRQEYGSGARMRMNDNGM</sequence>
<dbReference type="Proteomes" id="UP000501690">
    <property type="component" value="Linkage Group LG6"/>
</dbReference>
<accession>A0A4D6M6Y9</accession>
<evidence type="ECO:0000313" key="1">
    <source>
        <dbReference type="EMBL" id="QCD96161.1"/>
    </source>
</evidence>
<organism evidence="1 2">
    <name type="scientific">Vigna unguiculata</name>
    <name type="common">Cowpea</name>
    <dbReference type="NCBI Taxonomy" id="3917"/>
    <lineage>
        <taxon>Eukaryota</taxon>
        <taxon>Viridiplantae</taxon>
        <taxon>Streptophyta</taxon>
        <taxon>Embryophyta</taxon>
        <taxon>Tracheophyta</taxon>
        <taxon>Spermatophyta</taxon>
        <taxon>Magnoliopsida</taxon>
        <taxon>eudicotyledons</taxon>
        <taxon>Gunneridae</taxon>
        <taxon>Pentapetalae</taxon>
        <taxon>rosids</taxon>
        <taxon>fabids</taxon>
        <taxon>Fabales</taxon>
        <taxon>Fabaceae</taxon>
        <taxon>Papilionoideae</taxon>
        <taxon>50 kb inversion clade</taxon>
        <taxon>NPAAA clade</taxon>
        <taxon>indigoferoid/millettioid clade</taxon>
        <taxon>Phaseoleae</taxon>
        <taxon>Vigna</taxon>
    </lineage>
</organism>
<name>A0A4D6M6Y9_VIGUN</name>
<dbReference type="EMBL" id="CP039350">
    <property type="protein sequence ID" value="QCD96161.1"/>
    <property type="molecule type" value="Genomic_DNA"/>
</dbReference>
<proteinExistence type="predicted"/>
<protein>
    <submittedName>
        <fullName evidence="1">Uncharacterized protein</fullName>
    </submittedName>
</protein>
<evidence type="ECO:0000313" key="2">
    <source>
        <dbReference type="Proteomes" id="UP000501690"/>
    </source>
</evidence>
<dbReference type="AlphaFoldDB" id="A0A4D6M6Y9"/>